<comment type="caution">
    <text evidence="2">The sequence shown here is derived from an EMBL/GenBank/DDBJ whole genome shotgun (WGS) entry which is preliminary data.</text>
</comment>
<sequence>MFISPHRVRIFFPTSDDGGRQRDSGGRIPTIVGNRRPGGGSFRRPPAAGPPAIAGGGEIPATVSRIPATDCQRRWFPAIVGIWPPATGSLAIATGSRIPATATAVSGDRLPAISIKKNTFFLTIRSFEPKTSIFEV</sequence>
<keyword evidence="3" id="KW-1185">Reference proteome</keyword>
<reference evidence="2" key="1">
    <citation type="submission" date="2017-07" db="EMBL/GenBank/DDBJ databases">
        <title>Taro Niue Genome Assembly and Annotation.</title>
        <authorList>
            <person name="Atibalentja N."/>
            <person name="Keating K."/>
            <person name="Fields C.J."/>
        </authorList>
    </citation>
    <scope>NUCLEOTIDE SEQUENCE</scope>
    <source>
        <strain evidence="2">Niue_2</strain>
        <tissue evidence="2">Leaf</tissue>
    </source>
</reference>
<organism evidence="2 3">
    <name type="scientific">Colocasia esculenta</name>
    <name type="common">Wild taro</name>
    <name type="synonym">Arum esculentum</name>
    <dbReference type="NCBI Taxonomy" id="4460"/>
    <lineage>
        <taxon>Eukaryota</taxon>
        <taxon>Viridiplantae</taxon>
        <taxon>Streptophyta</taxon>
        <taxon>Embryophyta</taxon>
        <taxon>Tracheophyta</taxon>
        <taxon>Spermatophyta</taxon>
        <taxon>Magnoliopsida</taxon>
        <taxon>Liliopsida</taxon>
        <taxon>Araceae</taxon>
        <taxon>Aroideae</taxon>
        <taxon>Colocasieae</taxon>
        <taxon>Colocasia</taxon>
    </lineage>
</organism>
<name>A0A843WTB4_COLES</name>
<gene>
    <name evidence="2" type="ORF">Taro_044161</name>
</gene>
<dbReference type="Proteomes" id="UP000652761">
    <property type="component" value="Unassembled WGS sequence"/>
</dbReference>
<evidence type="ECO:0000313" key="2">
    <source>
        <dbReference type="EMBL" id="MQM11257.1"/>
    </source>
</evidence>
<feature type="compositionally biased region" description="Low complexity" evidence="1">
    <location>
        <begin position="42"/>
        <end position="53"/>
    </location>
</feature>
<dbReference type="AlphaFoldDB" id="A0A843WTB4"/>
<evidence type="ECO:0000313" key="3">
    <source>
        <dbReference type="Proteomes" id="UP000652761"/>
    </source>
</evidence>
<protein>
    <submittedName>
        <fullName evidence="2">Uncharacterized protein</fullName>
    </submittedName>
</protein>
<dbReference type="EMBL" id="NMUH01004921">
    <property type="protein sequence ID" value="MQM11257.1"/>
    <property type="molecule type" value="Genomic_DNA"/>
</dbReference>
<accession>A0A843WTB4</accession>
<proteinExistence type="predicted"/>
<evidence type="ECO:0000256" key="1">
    <source>
        <dbReference type="SAM" id="MobiDB-lite"/>
    </source>
</evidence>
<feature type="region of interest" description="Disordered" evidence="1">
    <location>
        <begin position="12"/>
        <end position="59"/>
    </location>
</feature>